<evidence type="ECO:0000256" key="1">
    <source>
        <dbReference type="SAM" id="MobiDB-lite"/>
    </source>
</evidence>
<accession>A0A5E4QG27</accession>
<name>A0A5E4QG27_9NEOP</name>
<dbReference type="EMBL" id="FZQP02003101">
    <property type="protein sequence ID" value="VVC97245.1"/>
    <property type="molecule type" value="Genomic_DNA"/>
</dbReference>
<protein>
    <submittedName>
        <fullName evidence="2">Uncharacterized protein</fullName>
    </submittedName>
</protein>
<proteinExistence type="predicted"/>
<sequence length="141" mass="16450">MTQRLSFLLYTYTCSFLCTFRIANHLQIEVPHPVIVPVLQPYPVRVPIPKPVPVPVVRELTVPIEKIVPYPVFKKVPYQIEKPVAVHVPVMKPYPVKVPQVRPLFHHTKSHDERDPDYDEDDDYLPRPENSRRIPTPKKTT</sequence>
<keyword evidence="3" id="KW-1185">Reference proteome</keyword>
<dbReference type="AlphaFoldDB" id="A0A5E4QG27"/>
<gene>
    <name evidence="2" type="ORF">LSINAPIS_LOCUS8569</name>
</gene>
<feature type="region of interest" description="Disordered" evidence="1">
    <location>
        <begin position="105"/>
        <end position="141"/>
    </location>
</feature>
<reference evidence="2 3" key="1">
    <citation type="submission" date="2017-07" db="EMBL/GenBank/DDBJ databases">
        <authorList>
            <person name="Talla V."/>
            <person name="Backstrom N."/>
        </authorList>
    </citation>
    <scope>NUCLEOTIDE SEQUENCE [LARGE SCALE GENOMIC DNA]</scope>
</reference>
<organism evidence="2 3">
    <name type="scientific">Leptidea sinapis</name>
    <dbReference type="NCBI Taxonomy" id="189913"/>
    <lineage>
        <taxon>Eukaryota</taxon>
        <taxon>Metazoa</taxon>
        <taxon>Ecdysozoa</taxon>
        <taxon>Arthropoda</taxon>
        <taxon>Hexapoda</taxon>
        <taxon>Insecta</taxon>
        <taxon>Pterygota</taxon>
        <taxon>Neoptera</taxon>
        <taxon>Endopterygota</taxon>
        <taxon>Lepidoptera</taxon>
        <taxon>Glossata</taxon>
        <taxon>Ditrysia</taxon>
        <taxon>Papilionoidea</taxon>
        <taxon>Pieridae</taxon>
        <taxon>Dismorphiinae</taxon>
        <taxon>Leptidea</taxon>
    </lineage>
</organism>
<evidence type="ECO:0000313" key="2">
    <source>
        <dbReference type="EMBL" id="VVC97245.1"/>
    </source>
</evidence>
<dbReference type="Proteomes" id="UP000324832">
    <property type="component" value="Unassembled WGS sequence"/>
</dbReference>
<evidence type="ECO:0000313" key="3">
    <source>
        <dbReference type="Proteomes" id="UP000324832"/>
    </source>
</evidence>